<sequence>MLTPDYFYGKSDKLVELYQELEDWILQDIAMRLLKNGEISGTADRELWRLQQLGLHNDEIVKKIAKLSGLSQKEVRRILRESVMTSFSDDEEVLSKLGTVTPPLQNNAVIAAMNAEMQKTFGELNNLTRTTMLQSQKDLLNLLNEVDLRVATGFQSYSSAVCEVLDRYAQKGVTIDYPTGATRSLEAAVRCCIVTSMNQTAAQVTNQYIAEGGIEYVLVSAHMGARHDDKHPEDLRSHDHWQGKVYKIVGRDDGIENLLEATGYTIDPDSGQGTVVNPLGLHGYNCRHSHKPWDPSLRNPYVDADGKPKIDIHESQELYQRQQEQRRMERAIRKTKRELLMKKAEIDGVAETDVKEMLQPQYDKLAYKLRTQNQAYEHFCAEHDLQTQAERLKVAGFKKKQASVANGRATAYSNSIKEPMEKAENVGYTKRTEEEFKSTAQQIRREITQYSDRASMWSGTISVHDSLIDGEAIGMKEWSCNIALVATADDGILWHEMLHSCSESYYDANVYFQNQAIEEASVEFLKQTICEKMKIASVEGYADQVSILRAINGKFEYGTDMEFAQELFNIPLPERYQWLEDKVDDSLRTMGVTFSEYNDVMLFLQALKGVIQ</sequence>
<comment type="caution">
    <text evidence="1">The sequence shown here is derived from an EMBL/GenBank/DDBJ whole genome shotgun (WGS) entry which is preliminary data.</text>
</comment>
<accession>A0A6L5YIK0</accession>
<gene>
    <name evidence="1" type="ORF">FYJ59_06485</name>
</gene>
<evidence type="ECO:0000313" key="1">
    <source>
        <dbReference type="EMBL" id="MST57893.1"/>
    </source>
</evidence>
<dbReference type="EMBL" id="VUMU01000006">
    <property type="protein sequence ID" value="MST57893.1"/>
    <property type="molecule type" value="Genomic_DNA"/>
</dbReference>
<keyword evidence="2" id="KW-1185">Reference proteome</keyword>
<dbReference type="InterPro" id="IPR009319">
    <property type="entry name" value="Phage_A118_VSP1"/>
</dbReference>
<dbReference type="RefSeq" id="WP_154496021.1">
    <property type="nucleotide sequence ID" value="NZ_VUMU01000006.1"/>
</dbReference>
<evidence type="ECO:0000313" key="2">
    <source>
        <dbReference type="Proteomes" id="UP000476055"/>
    </source>
</evidence>
<protein>
    <submittedName>
        <fullName evidence="1">Phage capsid protein</fullName>
    </submittedName>
</protein>
<dbReference type="Proteomes" id="UP000476055">
    <property type="component" value="Unassembled WGS sequence"/>
</dbReference>
<proteinExistence type="predicted"/>
<dbReference type="AlphaFoldDB" id="A0A6L5YIK0"/>
<dbReference type="Pfam" id="PF06152">
    <property type="entry name" value="Phage_min_cap2"/>
    <property type="match status" value="1"/>
</dbReference>
<dbReference type="GO" id="GO:0005198">
    <property type="term" value="F:structural molecule activity"/>
    <property type="evidence" value="ECO:0007669"/>
    <property type="project" value="InterPro"/>
</dbReference>
<organism evidence="1 2">
    <name type="scientific">Waltera intestinalis</name>
    <dbReference type="NCBI Taxonomy" id="2606635"/>
    <lineage>
        <taxon>Bacteria</taxon>
        <taxon>Bacillati</taxon>
        <taxon>Bacillota</taxon>
        <taxon>Clostridia</taxon>
        <taxon>Lachnospirales</taxon>
        <taxon>Lachnospiraceae</taxon>
        <taxon>Waltera</taxon>
    </lineage>
</organism>
<reference evidence="1 2" key="1">
    <citation type="submission" date="2019-08" db="EMBL/GenBank/DDBJ databases">
        <title>In-depth cultivation of the pig gut microbiome towards novel bacterial diversity and tailored functional studies.</title>
        <authorList>
            <person name="Wylensek D."/>
            <person name="Hitch T.C.A."/>
            <person name="Clavel T."/>
        </authorList>
    </citation>
    <scope>NUCLEOTIDE SEQUENCE [LARGE SCALE GENOMIC DNA]</scope>
    <source>
        <strain evidence="1 2">WCA3-601-WT-6H</strain>
    </source>
</reference>
<name>A0A6L5YIK0_9FIRM</name>